<keyword evidence="3" id="KW-1185">Reference proteome</keyword>
<comment type="caution">
    <text evidence="2">The sequence shown here is derived from an EMBL/GenBank/DDBJ whole genome shotgun (WGS) entry which is preliminary data.</text>
</comment>
<evidence type="ECO:0008006" key="4">
    <source>
        <dbReference type="Google" id="ProtNLM"/>
    </source>
</evidence>
<feature type="transmembrane region" description="Helical" evidence="1">
    <location>
        <begin position="107"/>
        <end position="135"/>
    </location>
</feature>
<evidence type="ECO:0000313" key="3">
    <source>
        <dbReference type="Proteomes" id="UP000746595"/>
    </source>
</evidence>
<dbReference type="Proteomes" id="UP000746595">
    <property type="component" value="Unassembled WGS sequence"/>
</dbReference>
<feature type="transmembrane region" description="Helical" evidence="1">
    <location>
        <begin position="155"/>
        <end position="176"/>
    </location>
</feature>
<gene>
    <name evidence="2" type="ORF">HED64_14170</name>
</gene>
<name>A0ABX1G6E7_9MICC</name>
<feature type="transmembrane region" description="Helical" evidence="1">
    <location>
        <begin position="62"/>
        <end position="86"/>
    </location>
</feature>
<feature type="transmembrane region" description="Helical" evidence="1">
    <location>
        <begin position="181"/>
        <end position="198"/>
    </location>
</feature>
<evidence type="ECO:0000256" key="1">
    <source>
        <dbReference type="SAM" id="Phobius"/>
    </source>
</evidence>
<evidence type="ECO:0000313" key="2">
    <source>
        <dbReference type="EMBL" id="NKG21846.1"/>
    </source>
</evidence>
<keyword evidence="1" id="KW-0472">Membrane</keyword>
<proteinExistence type="predicted"/>
<reference evidence="2 3" key="1">
    <citation type="submission" date="2020-04" db="EMBL/GenBank/DDBJ databases">
        <title>Paeniglutamicibacter sp. ANT13_2, a novel actinomycete isolated from sediment in Antarctica.</title>
        <authorList>
            <person name="Sakdapetsiri C."/>
            <person name="Pinyakong O."/>
        </authorList>
    </citation>
    <scope>NUCLEOTIDE SEQUENCE [LARGE SCALE GENOMIC DNA]</scope>
    <source>
        <strain evidence="2 3">ANT13_2</strain>
    </source>
</reference>
<organism evidence="2 3">
    <name type="scientific">Paeniglutamicibacter terrestris</name>
    <dbReference type="NCBI Taxonomy" id="2723403"/>
    <lineage>
        <taxon>Bacteria</taxon>
        <taxon>Bacillati</taxon>
        <taxon>Actinomycetota</taxon>
        <taxon>Actinomycetes</taxon>
        <taxon>Micrococcales</taxon>
        <taxon>Micrococcaceae</taxon>
        <taxon>Paeniglutamicibacter</taxon>
    </lineage>
</organism>
<feature type="transmembrane region" description="Helical" evidence="1">
    <location>
        <begin position="246"/>
        <end position="267"/>
    </location>
</feature>
<dbReference type="EMBL" id="JAAWVT010000007">
    <property type="protein sequence ID" value="NKG21846.1"/>
    <property type="molecule type" value="Genomic_DNA"/>
</dbReference>
<dbReference type="RefSeq" id="WP_168152670.1">
    <property type="nucleotide sequence ID" value="NZ_JAAWVT010000007.1"/>
</dbReference>
<keyword evidence="1" id="KW-1133">Transmembrane helix</keyword>
<protein>
    <recommendedName>
        <fullName evidence="4">ABC transporter permease</fullName>
    </recommendedName>
</protein>
<keyword evidence="1" id="KW-0812">Transmembrane</keyword>
<accession>A0ABX1G6E7</accession>
<sequence length="276" mass="29024">MVAALKFEIQKTVGTPVIPGIMILCVLFAGLISFGTGSGMMSQVEYGVPSRTPEEFEDLVRYYLYSSTGRSAYFGTFLVGVLVATADQSNGLFAKTLIFFKSRAMVTVAKIGTVVVISLVTAVVGVAVSFAIVYALMSSEPSFTSESITAAQWAIGARTVVTFAVWGLIGFGLGLIVRNQVAAVVIVLLFTLFLEPMLTSFSNENTDFATIGKFLPGSANWAIVWPVDATGSDSAMGGLGGEALQVGPAMAVLGAYAVVLIVIGYVIGVRRRALTV</sequence>
<feature type="transmembrane region" description="Helical" evidence="1">
    <location>
        <begin position="21"/>
        <end position="42"/>
    </location>
</feature>